<organism evidence="2 3">
    <name type="scientific">Pomacea canaliculata</name>
    <name type="common">Golden apple snail</name>
    <dbReference type="NCBI Taxonomy" id="400727"/>
    <lineage>
        <taxon>Eukaryota</taxon>
        <taxon>Metazoa</taxon>
        <taxon>Spiralia</taxon>
        <taxon>Lophotrochozoa</taxon>
        <taxon>Mollusca</taxon>
        <taxon>Gastropoda</taxon>
        <taxon>Caenogastropoda</taxon>
        <taxon>Architaenioglossa</taxon>
        <taxon>Ampullarioidea</taxon>
        <taxon>Ampullariidae</taxon>
        <taxon>Pomacea</taxon>
    </lineage>
</organism>
<dbReference type="InterPro" id="IPR016024">
    <property type="entry name" value="ARM-type_fold"/>
</dbReference>
<reference evidence="2 3" key="1">
    <citation type="submission" date="2018-04" db="EMBL/GenBank/DDBJ databases">
        <title>The genome of golden apple snail Pomacea canaliculata provides insight into stress tolerance and invasive adaptation.</title>
        <authorList>
            <person name="Liu C."/>
            <person name="Liu B."/>
            <person name="Ren Y."/>
            <person name="Zhang Y."/>
            <person name="Wang H."/>
            <person name="Li S."/>
            <person name="Jiang F."/>
            <person name="Yin L."/>
            <person name="Zhang G."/>
            <person name="Qian W."/>
            <person name="Fan W."/>
        </authorList>
    </citation>
    <scope>NUCLEOTIDE SEQUENCE [LARGE SCALE GENOMIC DNA]</scope>
    <source>
        <strain evidence="2">SZHN2017</strain>
        <tissue evidence="2">Muscle</tissue>
    </source>
</reference>
<evidence type="ECO:0000256" key="1">
    <source>
        <dbReference type="ARBA" id="ARBA00022737"/>
    </source>
</evidence>
<keyword evidence="1" id="KW-0677">Repeat</keyword>
<dbReference type="Gene3D" id="1.25.10.10">
    <property type="entry name" value="Leucine-rich Repeat Variant"/>
    <property type="match status" value="2"/>
</dbReference>
<dbReference type="SUPFAM" id="SSF48371">
    <property type="entry name" value="ARM repeat"/>
    <property type="match status" value="2"/>
</dbReference>
<dbReference type="EMBL" id="PZQS01000004">
    <property type="protein sequence ID" value="PVD32541.1"/>
    <property type="molecule type" value="Genomic_DNA"/>
</dbReference>
<comment type="caution">
    <text evidence="2">The sequence shown here is derived from an EMBL/GenBank/DDBJ whole genome shotgun (WGS) entry which is preliminary data.</text>
</comment>
<dbReference type="OrthoDB" id="7537227at2759"/>
<dbReference type="AlphaFoldDB" id="A0A2T7PGJ5"/>
<name>A0A2T7PGJ5_POMCA</name>
<accession>A0A2T7PGJ5</accession>
<dbReference type="InterPro" id="IPR000225">
    <property type="entry name" value="Armadillo"/>
</dbReference>
<dbReference type="PANTHER" id="PTHR22895:SF0">
    <property type="entry name" value="ARMADILLO REPEAT-CONTAINING PROTEIN 6"/>
    <property type="match status" value="1"/>
</dbReference>
<dbReference type="Proteomes" id="UP000245119">
    <property type="component" value="Linkage Group LG4"/>
</dbReference>
<dbReference type="InterPro" id="IPR011989">
    <property type="entry name" value="ARM-like"/>
</dbReference>
<protein>
    <submittedName>
        <fullName evidence="2">Uncharacterized protein</fullName>
    </submittedName>
</protein>
<evidence type="ECO:0000313" key="2">
    <source>
        <dbReference type="EMBL" id="PVD32541.1"/>
    </source>
</evidence>
<keyword evidence="3" id="KW-1185">Reference proteome</keyword>
<dbReference type="SMART" id="SM00185">
    <property type="entry name" value="ARM"/>
    <property type="match status" value="4"/>
</dbReference>
<dbReference type="PANTHER" id="PTHR22895">
    <property type="entry name" value="ARMADILLO REPEAT-CONTAINING PROTEIN 6"/>
    <property type="match status" value="1"/>
</dbReference>
<evidence type="ECO:0000313" key="3">
    <source>
        <dbReference type="Proteomes" id="UP000245119"/>
    </source>
</evidence>
<proteinExistence type="predicted"/>
<sequence>MLVGGVHTIISMMNRFYDDCDILENGCRALGSFAFYGTNDTCVDVAQAGATETVLTAMTSDKSNMSVKDCGCWALACLTSTEKTCEEFVSLGGLHVLLRTLETFPREEQLQDYGVTVLCNISTLDSTLPCVSTHRVVAVLTSVCRTFPESVELLEKVMVAFGQIANTEEHLRKSTEQQGASQAVIAAILNMDSCVDILLCSCMALMNLTADITDNKMRAKTNGAVPTLLSTLRNFPGHPDITVAVLKTIGNLVDLEEVCRQLIDERGFDTIVDIGTCGQPSDDIRVFASRILCGFTSLPDLTEDQRGKTERTLVLLQSCSPDNPDIALSLCQGLRNLLKSGTLVTSGWLDVILSTMNHFRYEPEIHLSACRIIATIAFGGGRGSSEEAASLVGELAVTRVLQTLRTFPEEPELQLVGCAPFPASLNTWVFIGVVRCAGDLRHVVVLCGGIDDVIAAMIRFPTDDRLHSVALISLADLLPLDMTDGSQDGQSVVQAIFKSMSSFLEHEDIQVSACRALKRCRVSESTELLELLMYVINSVRRHYDNDKVLTAAAKVFRRFGAGDSRSLAMKLLPSPTPVGSAFWETLDK</sequence>
<gene>
    <name evidence="2" type="ORF">C0Q70_07981</name>
</gene>